<gene>
    <name evidence="1" type="ORF">CS063_01580</name>
</gene>
<name>A0AC61DHU9_9FIRM</name>
<comment type="caution">
    <text evidence="1">The sequence shown here is derived from an EMBL/GenBank/DDBJ whole genome shotgun (WGS) entry which is preliminary data.</text>
</comment>
<dbReference type="EMBL" id="PEDL01000001">
    <property type="protein sequence ID" value="PHV72191.1"/>
    <property type="molecule type" value="Genomic_DNA"/>
</dbReference>
<evidence type="ECO:0000313" key="2">
    <source>
        <dbReference type="Proteomes" id="UP000224460"/>
    </source>
</evidence>
<organism evidence="1 2">
    <name type="scientific">Sporanaerobium hydrogeniformans</name>
    <dbReference type="NCBI Taxonomy" id="3072179"/>
    <lineage>
        <taxon>Bacteria</taxon>
        <taxon>Bacillati</taxon>
        <taxon>Bacillota</taxon>
        <taxon>Clostridia</taxon>
        <taxon>Lachnospirales</taxon>
        <taxon>Lachnospiraceae</taxon>
        <taxon>Sporanaerobium</taxon>
    </lineage>
</organism>
<protein>
    <submittedName>
        <fullName evidence="1">Uncharacterized protein</fullName>
    </submittedName>
</protein>
<evidence type="ECO:0000313" key="1">
    <source>
        <dbReference type="EMBL" id="PHV72191.1"/>
    </source>
</evidence>
<accession>A0AC61DHU9</accession>
<reference evidence="1" key="1">
    <citation type="submission" date="2017-10" db="EMBL/GenBank/DDBJ databases">
        <title>Genome sequence of cellulolytic Lachnospiraceae bacterium XHS1971 isolated from hotspring sediment.</title>
        <authorList>
            <person name="Vasudevan G."/>
            <person name="Joshi A.J."/>
            <person name="Hivarkar S."/>
            <person name="Lanjekar V.B."/>
            <person name="Dhakephalkar P.K."/>
            <person name="Dagar S."/>
        </authorList>
    </citation>
    <scope>NUCLEOTIDE SEQUENCE</scope>
    <source>
        <strain evidence="1">XHS1971</strain>
    </source>
</reference>
<dbReference type="Proteomes" id="UP000224460">
    <property type="component" value="Unassembled WGS sequence"/>
</dbReference>
<proteinExistence type="predicted"/>
<sequence>MDLMELLPEYYKGNTTMEELQKILSTKVNALATAKDTTIDQCFINTATELLSRYETIFGLSVDVSKSTTFRRERIKAKIAGTGTTTKQMIEDVAKSYSNGEVEVIEDNANYRFIIKFVGTIGIPENMGDLTLTIDEIKPAHLSYTFEYTYNTYNTAGLYTHNYLANFTHSGIREEDLTNG</sequence>
<keyword evidence="2" id="KW-1185">Reference proteome</keyword>